<dbReference type="Gene3D" id="3.30.870.10">
    <property type="entry name" value="Endonuclease Chain A"/>
    <property type="match status" value="2"/>
</dbReference>
<dbReference type="SUPFAM" id="SSF56024">
    <property type="entry name" value="Phospholipase D/nuclease"/>
    <property type="match status" value="2"/>
</dbReference>
<dbReference type="STRING" id="1185766.SAMN05216224_101898"/>
<dbReference type="CDD" id="cd09113">
    <property type="entry name" value="PLDc_ymdC_like_2"/>
    <property type="match status" value="1"/>
</dbReference>
<evidence type="ECO:0000259" key="7">
    <source>
        <dbReference type="PROSITE" id="PS50035"/>
    </source>
</evidence>
<feature type="transmembrane region" description="Helical" evidence="6">
    <location>
        <begin position="6"/>
        <end position="28"/>
    </location>
</feature>
<dbReference type="OrthoDB" id="9814092at2"/>
<dbReference type="PROSITE" id="PS50035">
    <property type="entry name" value="PLD"/>
    <property type="match status" value="2"/>
</dbReference>
<dbReference type="SMART" id="SM00155">
    <property type="entry name" value="PLDc"/>
    <property type="match status" value="2"/>
</dbReference>
<evidence type="ECO:0000256" key="1">
    <source>
        <dbReference type="ARBA" id="ARBA00003145"/>
    </source>
</evidence>
<comment type="subcellular location">
    <subcellularLocation>
        <location evidence="2">Secreted</location>
    </subcellularLocation>
</comment>
<dbReference type="GO" id="GO:0032049">
    <property type="term" value="P:cardiolipin biosynthetic process"/>
    <property type="evidence" value="ECO:0007669"/>
    <property type="project" value="UniProtKB-ARBA"/>
</dbReference>
<dbReference type="GO" id="GO:0005576">
    <property type="term" value="C:extracellular region"/>
    <property type="evidence" value="ECO:0007669"/>
    <property type="project" value="UniProtKB-SubCell"/>
</dbReference>
<dbReference type="InterPro" id="IPR001736">
    <property type="entry name" value="PLipase_D/transphosphatidylase"/>
</dbReference>
<dbReference type="CDD" id="cd09111">
    <property type="entry name" value="PLDc_ymdC_like_1"/>
    <property type="match status" value="1"/>
</dbReference>
<dbReference type="AlphaFoldDB" id="A0A074TJM7"/>
<evidence type="ECO:0000256" key="3">
    <source>
        <dbReference type="ARBA" id="ARBA00018392"/>
    </source>
</evidence>
<feature type="domain" description="PLD phosphodiesterase" evidence="7">
    <location>
        <begin position="426"/>
        <end position="453"/>
    </location>
</feature>
<dbReference type="EMBL" id="JHEH01000017">
    <property type="protein sequence ID" value="KEP69183.1"/>
    <property type="molecule type" value="Genomic_DNA"/>
</dbReference>
<gene>
    <name evidence="8" type="ORF">DL1_05435</name>
</gene>
<name>A0A074TJM7_9RHOB</name>
<accession>A0A074TJM7</accession>
<comment type="function">
    <text evidence="1">Could be a virulence factor.</text>
</comment>
<comment type="caution">
    <text evidence="8">The sequence shown here is derived from an EMBL/GenBank/DDBJ whole genome shotgun (WGS) entry which is preliminary data.</text>
</comment>
<feature type="domain" description="PLD phosphodiesterase" evidence="7">
    <location>
        <begin position="175"/>
        <end position="202"/>
    </location>
</feature>
<evidence type="ECO:0000256" key="2">
    <source>
        <dbReference type="ARBA" id="ARBA00004613"/>
    </source>
</evidence>
<keyword evidence="6" id="KW-0812">Transmembrane</keyword>
<dbReference type="Proteomes" id="UP000027725">
    <property type="component" value="Unassembled WGS sequence"/>
</dbReference>
<evidence type="ECO:0000313" key="8">
    <source>
        <dbReference type="EMBL" id="KEP69183.1"/>
    </source>
</evidence>
<proteinExistence type="predicted"/>
<keyword evidence="6" id="KW-1133">Transmembrane helix</keyword>
<evidence type="ECO:0000256" key="4">
    <source>
        <dbReference type="ARBA" id="ARBA00022525"/>
    </source>
</evidence>
<protein>
    <recommendedName>
        <fullName evidence="3">Phospholipase D</fullName>
    </recommendedName>
    <alternativeName>
        <fullName evidence="5">Choline phosphatase</fullName>
    </alternativeName>
</protein>
<keyword evidence="4" id="KW-0964">Secreted</keyword>
<keyword evidence="9" id="KW-1185">Reference proteome</keyword>
<dbReference type="eggNOG" id="COG1502">
    <property type="taxonomic scope" value="Bacteria"/>
</dbReference>
<dbReference type="Pfam" id="PF13091">
    <property type="entry name" value="PLDc_2"/>
    <property type="match status" value="2"/>
</dbReference>
<sequence length="532" mass="59309">MERELIHLALLGFLAGLVGLIALVLIVARLSHRRPKGPFPRSQVLMAPQTGAIARALDARLKAAPAEKCAIQMLADPIDALAARLELIAAAEVSLDLQYYIWQNDTSGAILLDAIRQAAARGVRVRLLIDDNGTAGMDRTLAALHQLEGVEVRLFNPFPIRTARFLGYLTDFRRLNRRMHNKSMIVDGRIAILGGRNIGDDYFDGLSESGLYMDLDAAIAGPVLPRICTQFDLYWNADLAIPAALILGGCTPEAAEAIVKAEALRLSEPEASSYAKLLRAPDHCNRILGSDEEVIQAEAQVIYDDPGKIIGRLRGRKLLWHYLIRALGQPERELVLITPYLVPGRAGVRFLRRIARSGVQIKVLTNSYAATDVPIVHSGYAHRRRALLRAGLELYEFAPDANARRPRGMRPRQFLGTSVRGTSPFSRNKLHAKVFAVDRARVFIGSFNFDPRSMRLNTELGLVISAPEIASEISDSFRNSVPERSWRVRMTRTQRLRWSRPGQPELHKEPGVPWTHRLALAIVQRLPIEWML</sequence>
<dbReference type="InterPro" id="IPR025202">
    <property type="entry name" value="PLD-like_dom"/>
</dbReference>
<evidence type="ECO:0000313" key="9">
    <source>
        <dbReference type="Proteomes" id="UP000027725"/>
    </source>
</evidence>
<dbReference type="GO" id="GO:0030572">
    <property type="term" value="F:phosphatidyltransferase activity"/>
    <property type="evidence" value="ECO:0007669"/>
    <property type="project" value="UniProtKB-ARBA"/>
</dbReference>
<dbReference type="RefSeq" id="WP_051693555.1">
    <property type="nucleotide sequence ID" value="NZ_FOVB01000001.1"/>
</dbReference>
<organism evidence="8 9">
    <name type="scientific">Thioclava dalianensis</name>
    <dbReference type="NCBI Taxonomy" id="1185766"/>
    <lineage>
        <taxon>Bacteria</taxon>
        <taxon>Pseudomonadati</taxon>
        <taxon>Pseudomonadota</taxon>
        <taxon>Alphaproteobacteria</taxon>
        <taxon>Rhodobacterales</taxon>
        <taxon>Paracoccaceae</taxon>
        <taxon>Thioclava</taxon>
    </lineage>
</organism>
<dbReference type="PANTHER" id="PTHR21248:SF12">
    <property type="entry name" value="CARDIOLIPIN SYNTHASE C"/>
    <property type="match status" value="1"/>
</dbReference>
<evidence type="ECO:0000256" key="6">
    <source>
        <dbReference type="SAM" id="Phobius"/>
    </source>
</evidence>
<keyword evidence="6" id="KW-0472">Membrane</keyword>
<dbReference type="PANTHER" id="PTHR21248">
    <property type="entry name" value="CARDIOLIPIN SYNTHASE"/>
    <property type="match status" value="1"/>
</dbReference>
<reference evidence="8 9" key="1">
    <citation type="submission" date="2014-03" db="EMBL/GenBank/DDBJ databases">
        <title>The draft genome sequence of Thioclava dalianensis DLFJ1-1.</title>
        <authorList>
            <person name="Lai Q."/>
            <person name="Shao Z."/>
        </authorList>
    </citation>
    <scope>NUCLEOTIDE SEQUENCE [LARGE SCALE GENOMIC DNA]</scope>
    <source>
        <strain evidence="8 9">DLFJ1-1</strain>
    </source>
</reference>
<evidence type="ECO:0000256" key="5">
    <source>
        <dbReference type="ARBA" id="ARBA00029594"/>
    </source>
</evidence>